<protein>
    <submittedName>
        <fullName evidence="2">Uncharacterized protein</fullName>
    </submittedName>
</protein>
<comment type="caution">
    <text evidence="2">The sequence shown here is derived from an EMBL/GenBank/DDBJ whole genome shotgun (WGS) entry which is preliminary data.</text>
</comment>
<dbReference type="EMBL" id="VSRR010057499">
    <property type="protein sequence ID" value="MPC81618.1"/>
    <property type="molecule type" value="Genomic_DNA"/>
</dbReference>
<gene>
    <name evidence="2" type="ORF">E2C01_076245</name>
</gene>
<evidence type="ECO:0000313" key="2">
    <source>
        <dbReference type="EMBL" id="MPC81618.1"/>
    </source>
</evidence>
<dbReference type="Proteomes" id="UP000324222">
    <property type="component" value="Unassembled WGS sequence"/>
</dbReference>
<evidence type="ECO:0000256" key="1">
    <source>
        <dbReference type="SAM" id="MobiDB-lite"/>
    </source>
</evidence>
<feature type="region of interest" description="Disordered" evidence="1">
    <location>
        <begin position="64"/>
        <end position="85"/>
    </location>
</feature>
<keyword evidence="3" id="KW-1185">Reference proteome</keyword>
<sequence>MNTTVSASGWISGLIRGDAFTSMTYVIVRGIYVIVRLGSDVVRPSFCVSFLHWNAPNRYDSRMQSQKNGLYDRCERRSKKKQINK</sequence>
<dbReference type="AlphaFoldDB" id="A0A5B7ILI9"/>
<organism evidence="2 3">
    <name type="scientific">Portunus trituberculatus</name>
    <name type="common">Swimming crab</name>
    <name type="synonym">Neptunus trituberculatus</name>
    <dbReference type="NCBI Taxonomy" id="210409"/>
    <lineage>
        <taxon>Eukaryota</taxon>
        <taxon>Metazoa</taxon>
        <taxon>Ecdysozoa</taxon>
        <taxon>Arthropoda</taxon>
        <taxon>Crustacea</taxon>
        <taxon>Multicrustacea</taxon>
        <taxon>Malacostraca</taxon>
        <taxon>Eumalacostraca</taxon>
        <taxon>Eucarida</taxon>
        <taxon>Decapoda</taxon>
        <taxon>Pleocyemata</taxon>
        <taxon>Brachyura</taxon>
        <taxon>Eubrachyura</taxon>
        <taxon>Portunoidea</taxon>
        <taxon>Portunidae</taxon>
        <taxon>Portuninae</taxon>
        <taxon>Portunus</taxon>
    </lineage>
</organism>
<name>A0A5B7ILI9_PORTR</name>
<feature type="compositionally biased region" description="Basic residues" evidence="1">
    <location>
        <begin position="76"/>
        <end position="85"/>
    </location>
</feature>
<evidence type="ECO:0000313" key="3">
    <source>
        <dbReference type="Proteomes" id="UP000324222"/>
    </source>
</evidence>
<proteinExistence type="predicted"/>
<reference evidence="2 3" key="1">
    <citation type="submission" date="2019-05" db="EMBL/GenBank/DDBJ databases">
        <title>Another draft genome of Portunus trituberculatus and its Hox gene families provides insights of decapod evolution.</title>
        <authorList>
            <person name="Jeong J.-H."/>
            <person name="Song I."/>
            <person name="Kim S."/>
            <person name="Choi T."/>
            <person name="Kim D."/>
            <person name="Ryu S."/>
            <person name="Kim W."/>
        </authorList>
    </citation>
    <scope>NUCLEOTIDE SEQUENCE [LARGE SCALE GENOMIC DNA]</scope>
    <source>
        <tissue evidence="2">Muscle</tissue>
    </source>
</reference>
<accession>A0A5B7ILI9</accession>